<gene>
    <name evidence="9" type="ORF">ONB71_01390</name>
</gene>
<accession>A0AAX3N703</accession>
<evidence type="ECO:0000256" key="3">
    <source>
        <dbReference type="ARBA" id="ARBA00022448"/>
    </source>
</evidence>
<keyword evidence="7" id="KW-0520">NAD</keyword>
<organism evidence="9 10">
    <name type="scientific">Candidatus Purcelliella pentastirinorum</name>
    <dbReference type="NCBI Taxonomy" id="472834"/>
    <lineage>
        <taxon>Bacteria</taxon>
        <taxon>Pseudomonadati</taxon>
        <taxon>Pseudomonadota</taxon>
        <taxon>Gammaproteobacteria</taxon>
        <taxon>Enterobacterales</taxon>
        <taxon>Enterobacteriaceae</taxon>
        <taxon>Candidatus Purcelliella</taxon>
    </lineage>
</organism>
<comment type="subcellular location">
    <subcellularLocation>
        <location evidence="7">Cell membrane</location>
        <topology evidence="7">Multi-pass membrane protein</topology>
    </subcellularLocation>
    <subcellularLocation>
        <location evidence="1">Membrane</location>
    </subcellularLocation>
</comment>
<keyword evidence="7" id="KW-0874">Quinone</keyword>
<feature type="transmembrane region" description="Helical" evidence="8">
    <location>
        <begin position="6"/>
        <end position="25"/>
    </location>
</feature>
<dbReference type="Gene3D" id="1.20.58.1610">
    <property type="entry name" value="NADH:ubiquinone/plastoquinone oxidoreductase, chain 3"/>
    <property type="match status" value="1"/>
</dbReference>
<dbReference type="Pfam" id="PF00507">
    <property type="entry name" value="Oxidored_q4"/>
    <property type="match status" value="1"/>
</dbReference>
<dbReference type="EC" id="7.1.1.-" evidence="7"/>
<keyword evidence="4 7" id="KW-0812">Transmembrane</keyword>
<evidence type="ECO:0000256" key="1">
    <source>
        <dbReference type="ARBA" id="ARBA00004370"/>
    </source>
</evidence>
<comment type="similarity">
    <text evidence="2 7">Belongs to the complex I subunit 3 family.</text>
</comment>
<dbReference type="RefSeq" id="WP_274360379.1">
    <property type="nucleotide sequence ID" value="NZ_CP110496.1"/>
</dbReference>
<evidence type="ECO:0000256" key="4">
    <source>
        <dbReference type="ARBA" id="ARBA00022692"/>
    </source>
</evidence>
<evidence type="ECO:0000256" key="5">
    <source>
        <dbReference type="ARBA" id="ARBA00022989"/>
    </source>
</evidence>
<dbReference type="AlphaFoldDB" id="A0AAX3N703"/>
<sequence>MSFLTYLTLTIIISLLMLLSGWILGGKSNNTINKNSPFESGMNPIDNNNIKVNIQFYKIAIFFILFDVETIYLYTWVLSIKENGILGLTEIMVFILILLIGLLYIIKKNGLLINYKNKKIPRDY</sequence>
<evidence type="ECO:0000256" key="2">
    <source>
        <dbReference type="ARBA" id="ARBA00008472"/>
    </source>
</evidence>
<evidence type="ECO:0000313" key="10">
    <source>
        <dbReference type="Proteomes" id="UP001214992"/>
    </source>
</evidence>
<dbReference type="GO" id="GO:0048038">
    <property type="term" value="F:quinone binding"/>
    <property type="evidence" value="ECO:0007669"/>
    <property type="project" value="UniProtKB-KW"/>
</dbReference>
<name>A0AAX3N703_9ENTR</name>
<dbReference type="PANTHER" id="PTHR11058:SF21">
    <property type="entry name" value="NADH-QUINONE OXIDOREDUCTASE SUBUNIT A"/>
    <property type="match status" value="1"/>
</dbReference>
<dbReference type="InterPro" id="IPR038430">
    <property type="entry name" value="NDAH_ubi_oxred_su3_sf"/>
</dbReference>
<feature type="transmembrane region" description="Helical" evidence="8">
    <location>
        <begin position="85"/>
        <end position="106"/>
    </location>
</feature>
<dbReference type="PANTHER" id="PTHR11058">
    <property type="entry name" value="NADH-UBIQUINONE OXIDOREDUCTASE CHAIN 3"/>
    <property type="match status" value="1"/>
</dbReference>
<protein>
    <recommendedName>
        <fullName evidence="7">NADH-quinone oxidoreductase subunit</fullName>
        <ecNumber evidence="7">7.1.1.-</ecNumber>
    </recommendedName>
</protein>
<keyword evidence="5 8" id="KW-1133">Transmembrane helix</keyword>
<feature type="transmembrane region" description="Helical" evidence="8">
    <location>
        <begin position="59"/>
        <end position="79"/>
    </location>
</feature>
<dbReference type="GO" id="GO:0008137">
    <property type="term" value="F:NADH dehydrogenase (ubiquinone) activity"/>
    <property type="evidence" value="ECO:0007669"/>
    <property type="project" value="InterPro"/>
</dbReference>
<keyword evidence="6 8" id="KW-0472">Membrane</keyword>
<proteinExistence type="inferred from homology"/>
<evidence type="ECO:0000256" key="8">
    <source>
        <dbReference type="SAM" id="Phobius"/>
    </source>
</evidence>
<dbReference type="InterPro" id="IPR000440">
    <property type="entry name" value="NADH_UbQ/plastoQ_OxRdtase_su3"/>
</dbReference>
<reference evidence="9" key="1">
    <citation type="submission" date="2022-11" db="EMBL/GenBank/DDBJ databases">
        <title>Genomic comparisons reveal selection pressure and functional variation between nutritional endosymbionts of cave-adapted and epigean Hawaiian planthoppers.</title>
        <authorList>
            <person name="Gossett J.M."/>
            <person name="Porter M.L."/>
            <person name="Vasquez Y."/>
            <person name="Bennett G.M."/>
            <person name="Chong R.A."/>
        </authorList>
    </citation>
    <scope>NUCLEOTIDE SEQUENCE</scope>
    <source>
        <strain evidence="9">OPOL2</strain>
    </source>
</reference>
<comment type="function">
    <text evidence="7">NDH-1 shuttles electrons from NADH, via FMN and iron-sulfur (Fe-S) centers, to quinones in the respiratory chain.</text>
</comment>
<comment type="catalytic activity">
    <reaction evidence="7">
        <text>a quinone + NADH + 5 H(+)(in) = a quinol + NAD(+) + 4 H(+)(out)</text>
        <dbReference type="Rhea" id="RHEA:57888"/>
        <dbReference type="ChEBI" id="CHEBI:15378"/>
        <dbReference type="ChEBI" id="CHEBI:24646"/>
        <dbReference type="ChEBI" id="CHEBI:57540"/>
        <dbReference type="ChEBI" id="CHEBI:57945"/>
        <dbReference type="ChEBI" id="CHEBI:132124"/>
    </reaction>
</comment>
<dbReference type="GO" id="GO:0005886">
    <property type="term" value="C:plasma membrane"/>
    <property type="evidence" value="ECO:0007669"/>
    <property type="project" value="UniProtKB-SubCell"/>
</dbReference>
<dbReference type="GO" id="GO:0030964">
    <property type="term" value="C:NADH dehydrogenase complex"/>
    <property type="evidence" value="ECO:0007669"/>
    <property type="project" value="TreeGrafter"/>
</dbReference>
<dbReference type="EMBL" id="CP110496">
    <property type="protein sequence ID" value="WDI78354.1"/>
    <property type="molecule type" value="Genomic_DNA"/>
</dbReference>
<keyword evidence="3" id="KW-0813">Transport</keyword>
<evidence type="ECO:0000256" key="6">
    <source>
        <dbReference type="ARBA" id="ARBA00023136"/>
    </source>
</evidence>
<evidence type="ECO:0000256" key="7">
    <source>
        <dbReference type="RuleBase" id="RU003639"/>
    </source>
</evidence>
<dbReference type="Proteomes" id="UP001214992">
    <property type="component" value="Chromosome"/>
</dbReference>
<evidence type="ECO:0000313" key="9">
    <source>
        <dbReference type="EMBL" id="WDI78354.1"/>
    </source>
</evidence>